<dbReference type="EMBL" id="BAABHA010000002">
    <property type="protein sequence ID" value="GAA4377851.1"/>
    <property type="molecule type" value="Genomic_DNA"/>
</dbReference>
<evidence type="ECO:0000259" key="2">
    <source>
        <dbReference type="Pfam" id="PF13568"/>
    </source>
</evidence>
<keyword evidence="1" id="KW-0732">Signal</keyword>
<reference evidence="4" key="1">
    <citation type="journal article" date="2019" name="Int. J. Syst. Evol. Microbiol.">
        <title>The Global Catalogue of Microorganisms (GCM) 10K type strain sequencing project: providing services to taxonomists for standard genome sequencing and annotation.</title>
        <authorList>
            <consortium name="The Broad Institute Genomics Platform"/>
            <consortium name="The Broad Institute Genome Sequencing Center for Infectious Disease"/>
            <person name="Wu L."/>
            <person name="Ma J."/>
        </authorList>
    </citation>
    <scope>NUCLEOTIDE SEQUENCE [LARGE SCALE GENOMIC DNA]</scope>
    <source>
        <strain evidence="4">JCM 17924</strain>
    </source>
</reference>
<keyword evidence="4" id="KW-1185">Reference proteome</keyword>
<sequence length="246" mass="26725">MFFHLNTKLLFPMKKVVFAFATLLAASAAVSSAQAQGVRLGFRAGANYSNLAGNIQNEATYNNKIGFLGGAVLNADLSGDGFLSLQPEVLFSQKGFENKPTEYKRTLPLLGTTTERREGKVNYNYLDVPVLLKLNADGFVFEAGPQFSYLLSANNETKYSRTTPDGRTTTEEATNKNDVSGLNRAELGYAAGIGYQAENGLGLNLRYTGAFSDFVKSDNGTYFNGDLQNARQSAFQLSLGYLIPSK</sequence>
<feature type="chain" id="PRO_5045711184" evidence="1">
    <location>
        <begin position="36"/>
        <end position="246"/>
    </location>
</feature>
<proteinExistence type="predicted"/>
<feature type="domain" description="Outer membrane protein beta-barrel" evidence="2">
    <location>
        <begin position="34"/>
        <end position="214"/>
    </location>
</feature>
<name>A0ABP8IX24_9BACT</name>
<evidence type="ECO:0000313" key="4">
    <source>
        <dbReference type="Proteomes" id="UP001500454"/>
    </source>
</evidence>
<gene>
    <name evidence="3" type="ORF">GCM10023186_13460</name>
</gene>
<dbReference type="InterPro" id="IPR025665">
    <property type="entry name" value="Beta-barrel_OMP_2"/>
</dbReference>
<feature type="signal peptide" evidence="1">
    <location>
        <begin position="1"/>
        <end position="35"/>
    </location>
</feature>
<evidence type="ECO:0000256" key="1">
    <source>
        <dbReference type="SAM" id="SignalP"/>
    </source>
</evidence>
<accession>A0ABP8IX24</accession>
<protein>
    <submittedName>
        <fullName evidence="3">Porin family protein</fullName>
    </submittedName>
</protein>
<organism evidence="3 4">
    <name type="scientific">Hymenobacter koreensis</name>
    <dbReference type="NCBI Taxonomy" id="1084523"/>
    <lineage>
        <taxon>Bacteria</taxon>
        <taxon>Pseudomonadati</taxon>
        <taxon>Bacteroidota</taxon>
        <taxon>Cytophagia</taxon>
        <taxon>Cytophagales</taxon>
        <taxon>Hymenobacteraceae</taxon>
        <taxon>Hymenobacter</taxon>
    </lineage>
</organism>
<evidence type="ECO:0000313" key="3">
    <source>
        <dbReference type="EMBL" id="GAA4377851.1"/>
    </source>
</evidence>
<dbReference type="Pfam" id="PF13568">
    <property type="entry name" value="OMP_b-brl_2"/>
    <property type="match status" value="1"/>
</dbReference>
<comment type="caution">
    <text evidence="3">The sequence shown here is derived from an EMBL/GenBank/DDBJ whole genome shotgun (WGS) entry which is preliminary data.</text>
</comment>
<dbReference type="Proteomes" id="UP001500454">
    <property type="component" value="Unassembled WGS sequence"/>
</dbReference>